<dbReference type="Gene3D" id="3.40.30.10">
    <property type="entry name" value="Glutaredoxin"/>
    <property type="match status" value="1"/>
</dbReference>
<name>A0A504Z3A0_FASGI</name>
<dbReference type="AlphaFoldDB" id="A0A504Z3A0"/>
<evidence type="ECO:0000313" key="8">
    <source>
        <dbReference type="Proteomes" id="UP000316759"/>
    </source>
</evidence>
<dbReference type="InterPro" id="IPR036249">
    <property type="entry name" value="Thioredoxin-like_sf"/>
</dbReference>
<dbReference type="SFLD" id="SFLDG00363">
    <property type="entry name" value="AMPS_(cytGST):_Alpha-__Mu-__Pi"/>
    <property type="match status" value="1"/>
</dbReference>
<comment type="function">
    <text evidence="2">Conjugation of reduced glutathione to a wide number of exogenous and endogenous hydrophobic electrophiles.</text>
</comment>
<comment type="caution">
    <text evidence="7">The sequence shown here is derived from an EMBL/GenBank/DDBJ whole genome shotgun (WGS) entry which is preliminary data.</text>
</comment>
<organism evidence="7 8">
    <name type="scientific">Fasciola gigantica</name>
    <name type="common">Giant liver fluke</name>
    <dbReference type="NCBI Taxonomy" id="46835"/>
    <lineage>
        <taxon>Eukaryota</taxon>
        <taxon>Metazoa</taxon>
        <taxon>Spiralia</taxon>
        <taxon>Lophotrochozoa</taxon>
        <taxon>Platyhelminthes</taxon>
        <taxon>Trematoda</taxon>
        <taxon>Digenea</taxon>
        <taxon>Plagiorchiida</taxon>
        <taxon>Echinostomata</taxon>
        <taxon>Echinostomatoidea</taxon>
        <taxon>Fasciolidae</taxon>
        <taxon>Fasciola</taxon>
    </lineage>
</organism>
<dbReference type="GO" id="GO:0016853">
    <property type="term" value="F:isomerase activity"/>
    <property type="evidence" value="ECO:0007669"/>
    <property type="project" value="UniProtKB-KW"/>
</dbReference>
<dbReference type="InterPro" id="IPR004046">
    <property type="entry name" value="GST_C"/>
</dbReference>
<dbReference type="SFLD" id="SFLDS00019">
    <property type="entry name" value="Glutathione_Transferase_(cytos"/>
    <property type="match status" value="1"/>
</dbReference>
<dbReference type="InterPro" id="IPR040079">
    <property type="entry name" value="Glutathione_S-Trfase"/>
</dbReference>
<dbReference type="SUPFAM" id="SSF52833">
    <property type="entry name" value="Thioredoxin-like"/>
    <property type="match status" value="1"/>
</dbReference>
<dbReference type="SUPFAM" id="SSF47616">
    <property type="entry name" value="GST C-terminal domain-like"/>
    <property type="match status" value="1"/>
</dbReference>
<dbReference type="SFLD" id="SFLDG01205">
    <property type="entry name" value="AMPS.1"/>
    <property type="match status" value="1"/>
</dbReference>
<gene>
    <name evidence="7" type="ORF">FGIG_01190</name>
</gene>
<keyword evidence="8" id="KW-1185">Reference proteome</keyword>
<dbReference type="InterPro" id="IPR050213">
    <property type="entry name" value="GST_superfamily"/>
</dbReference>
<dbReference type="GO" id="GO:0004364">
    <property type="term" value="F:glutathione transferase activity"/>
    <property type="evidence" value="ECO:0007669"/>
    <property type="project" value="TreeGrafter"/>
</dbReference>
<dbReference type="InterPro" id="IPR036282">
    <property type="entry name" value="Glutathione-S-Trfase_C_sf"/>
</dbReference>
<comment type="subunit">
    <text evidence="4">Homodimer.</text>
</comment>
<evidence type="ECO:0000259" key="6">
    <source>
        <dbReference type="PROSITE" id="PS50405"/>
    </source>
</evidence>
<accession>A0A504Z3A0</accession>
<dbReference type="Pfam" id="PF02798">
    <property type="entry name" value="GST_N"/>
    <property type="match status" value="1"/>
</dbReference>
<comment type="similarity">
    <text evidence="3">Belongs to the GST superfamily. Mu family.</text>
</comment>
<dbReference type="CDD" id="cd03039">
    <property type="entry name" value="GST_N_Sigma_like"/>
    <property type="match status" value="1"/>
</dbReference>
<dbReference type="PROSITE" id="PS50405">
    <property type="entry name" value="GST_CTER"/>
    <property type="match status" value="1"/>
</dbReference>
<keyword evidence="7" id="KW-0413">Isomerase</keyword>
<evidence type="ECO:0000313" key="7">
    <source>
        <dbReference type="EMBL" id="TPP67389.1"/>
    </source>
</evidence>
<feature type="domain" description="GST N-terminal" evidence="5">
    <location>
        <begin position="4"/>
        <end position="86"/>
    </location>
</feature>
<comment type="function">
    <text evidence="1">GST isoenzymes appear to play a central role in the parasite detoxification system. Other functions are also suspected including a role in increasing the solubility of haematin in the parasite gut.</text>
</comment>
<dbReference type="InterPro" id="IPR010987">
    <property type="entry name" value="Glutathione-S-Trfase_C-like"/>
</dbReference>
<dbReference type="Gene3D" id="1.20.1050.10">
    <property type="match status" value="1"/>
</dbReference>
<dbReference type="Pfam" id="PF14497">
    <property type="entry name" value="GST_C_3"/>
    <property type="match status" value="1"/>
</dbReference>
<evidence type="ECO:0000256" key="2">
    <source>
        <dbReference type="ARBA" id="ARBA00003701"/>
    </source>
</evidence>
<dbReference type="Proteomes" id="UP000316759">
    <property type="component" value="Unassembled WGS sequence"/>
</dbReference>
<proteinExistence type="inferred from homology"/>
<reference evidence="7 8" key="1">
    <citation type="submission" date="2019-04" db="EMBL/GenBank/DDBJ databases">
        <title>Annotation for the trematode Fasciola gigantica.</title>
        <authorList>
            <person name="Choi Y.-J."/>
        </authorList>
    </citation>
    <scope>NUCLEOTIDE SEQUENCE [LARGE SCALE GENOMIC DNA]</scope>
    <source>
        <strain evidence="7">Uganda_cow_1</strain>
    </source>
</reference>
<dbReference type="PANTHER" id="PTHR11571">
    <property type="entry name" value="GLUTATHIONE S-TRANSFERASE"/>
    <property type="match status" value="1"/>
</dbReference>
<evidence type="ECO:0000256" key="1">
    <source>
        <dbReference type="ARBA" id="ARBA00002446"/>
    </source>
</evidence>
<dbReference type="PROSITE" id="PS50404">
    <property type="entry name" value="GST_NTER"/>
    <property type="match status" value="1"/>
</dbReference>
<evidence type="ECO:0000256" key="4">
    <source>
        <dbReference type="ARBA" id="ARBA00011738"/>
    </source>
</evidence>
<dbReference type="EMBL" id="SUNJ01000738">
    <property type="protein sequence ID" value="TPP67389.1"/>
    <property type="molecule type" value="Genomic_DNA"/>
</dbReference>
<dbReference type="OrthoDB" id="414243at2759"/>
<feature type="domain" description="GST C-terminal" evidence="6">
    <location>
        <begin position="88"/>
        <end position="211"/>
    </location>
</feature>
<evidence type="ECO:0000256" key="3">
    <source>
        <dbReference type="ARBA" id="ARBA00005861"/>
    </source>
</evidence>
<dbReference type="STRING" id="46835.A0A504Z3A0"/>
<sequence>MDKQHYKLWYFQFRGRAEPIRLLLTCAGVKFEDYQFTMDQWPTIKPTLPGGRVPVLDVTGPDGKLRRYQESMAIARLLARQFKMMGETDEEYYLIERIIGECEDLYREMYTIFRTPQGEKEAKIKEFKENNGPTLLKLVSESLESSGGKHVAGNRITLGDLFLFTTLTHVMETVPGFLEQKFPKLHEFHKSLPTSCSRLSEYLKKRAKTPF</sequence>
<dbReference type="InterPro" id="IPR004045">
    <property type="entry name" value="Glutathione_S-Trfase_N"/>
</dbReference>
<protein>
    <submittedName>
        <fullName evidence="7">Prostaglandin-H2 D-isomerase</fullName>
    </submittedName>
</protein>
<dbReference type="CDD" id="cd03192">
    <property type="entry name" value="GST_C_Sigma_like"/>
    <property type="match status" value="1"/>
</dbReference>
<dbReference type="GO" id="GO:0006749">
    <property type="term" value="P:glutathione metabolic process"/>
    <property type="evidence" value="ECO:0007669"/>
    <property type="project" value="TreeGrafter"/>
</dbReference>
<dbReference type="PANTHER" id="PTHR11571:SF150">
    <property type="entry name" value="GLUTATHIONE S-TRANSFERASE"/>
    <property type="match status" value="1"/>
</dbReference>
<evidence type="ECO:0000259" key="5">
    <source>
        <dbReference type="PROSITE" id="PS50404"/>
    </source>
</evidence>